<keyword evidence="4" id="KW-0997">Cell inner membrane</keyword>
<dbReference type="FunFam" id="3.30.70.1430:FF:000001">
    <property type="entry name" value="Efflux pump membrane transporter"/>
    <property type="match status" value="1"/>
</dbReference>
<dbReference type="AlphaFoldDB" id="A0A4Q2UD46"/>
<dbReference type="SUPFAM" id="SSF82866">
    <property type="entry name" value="Multidrug efflux transporter AcrB transmembrane domain"/>
    <property type="match status" value="2"/>
</dbReference>
<feature type="transmembrane region" description="Helical" evidence="9">
    <location>
        <begin position="968"/>
        <end position="987"/>
    </location>
</feature>
<dbReference type="PANTHER" id="PTHR32063:SF30">
    <property type="entry name" value="ACRB_ACRD_ACRF FAMILY PROTEIN"/>
    <property type="match status" value="1"/>
</dbReference>
<evidence type="ECO:0000256" key="1">
    <source>
        <dbReference type="ARBA" id="ARBA00004429"/>
    </source>
</evidence>
<dbReference type="SUPFAM" id="SSF82714">
    <property type="entry name" value="Multidrug efflux transporter AcrB TolC docking domain, DN and DC subdomains"/>
    <property type="match status" value="2"/>
</dbReference>
<evidence type="ECO:0000256" key="2">
    <source>
        <dbReference type="ARBA" id="ARBA00022448"/>
    </source>
</evidence>
<dbReference type="Gene3D" id="3.30.70.1320">
    <property type="entry name" value="Multidrug efflux transporter AcrB pore domain like"/>
    <property type="match status" value="1"/>
</dbReference>
<dbReference type="FunFam" id="1.20.1640.10:FF:000001">
    <property type="entry name" value="Efflux pump membrane transporter"/>
    <property type="match status" value="1"/>
</dbReference>
<keyword evidence="5 9" id="KW-0812">Transmembrane</keyword>
<dbReference type="EMBL" id="QYBB01000004">
    <property type="protein sequence ID" value="RYC32996.1"/>
    <property type="molecule type" value="Genomic_DNA"/>
</dbReference>
<sequence length="1063" mass="113720">MSGSTTSDAAPASGGISAPFIKHPIATTLLMLAVFCLGLVAYPLLPVAPLPQVDFPTIVVSASLPGGSPDTMASSVAQPLERQFAQIPGVSQLTSTSSLGSSSITIQFDLDRNIDGAANDVQAAINAANGQLPKNLPSPPTWRKVNPADSPIMLLSATSDILPLTVVDDNADTKIAQQISQIAGVSQVTIGGEQKPSIRIQIDPAKLVTKGLSLEDVRTVVSNTTVNAAKGNIDGERQSFTIFANDQLLDPKGWDNTIIAYRNGGPIRISDIGTAVPAAENMKSAAWANGRRGVFLIIFKQPGANVIDIVDKIKKELPRLEASIPAGIKIGIMSDRTQTIRASVDDVQFTLVLTIALVVMVIFVFLRSVWATLIPSITVPLALLGAVALMWVAGYSLDNLSLMALTISVGFVVDDAIVMLENIERHLEEGMSPFDAAMKGAGEIGFTILSISISLIAVLIPLLLMSGIVGRLFREFSITLAMTILMSAFVSLTLTPMMAAKFLKSHGHAGHGRLYMASERVFDAILRAYEVGLDLCLRWRFATLLVFFATVGVTAYLFMIIPKGFFPSQDTGLIIGQAEGAQDISFADMSRKLQQISDVVMKDPAVYSTGIATGGSGAINNARVFITLKPRDERDVTAQQIIARLRPQIGKIEGAALFMQAAQDIRVGGRASRTEFQYTLQDPNFDELNTWSPKLLEKLKGLPQLRDVATDQQSAGTTLTLTIDRDQAARYGITAQLIDDTLYDAFGQRQVTQYFTQVNSYHVILEILPQLQGKVDSLNKLYLHSPITGGDVPLSALARWTTEPTQPLSISHQGQFPAVTISFNLAPGTALSQATEAITRAQGELNLPGTIQGTFQGTAQAFQQSLSTVPLLIVAALVVVYIILGILYESFIHPLTILSTLPSAGVGALAILMMFGYDFSLIALIGVILLIGIVKKNGIMLVDFAIVAERDEGLTAEAAIRKAALLRFRPILMTTMAALLGGIPLMLGTGTGSEIRQPLGYAMVGGLIVSQVLTLFTTPVIYVYLDRISEWLGGGGLHHDAVPAGEPDLLPRGNPVPHREAAE</sequence>
<dbReference type="PRINTS" id="PR00702">
    <property type="entry name" value="ACRIFLAVINRP"/>
</dbReference>
<proteinExistence type="predicted"/>
<dbReference type="Pfam" id="PF00873">
    <property type="entry name" value="ACR_tran"/>
    <property type="match status" value="1"/>
</dbReference>
<dbReference type="GO" id="GO:0005886">
    <property type="term" value="C:plasma membrane"/>
    <property type="evidence" value="ECO:0007669"/>
    <property type="project" value="UniProtKB-SubCell"/>
</dbReference>
<feature type="transmembrane region" description="Helical" evidence="9">
    <location>
        <begin position="441"/>
        <end position="464"/>
    </location>
</feature>
<dbReference type="Proteomes" id="UP000290759">
    <property type="component" value="Unassembled WGS sequence"/>
</dbReference>
<evidence type="ECO:0000313" key="11">
    <source>
        <dbReference type="Proteomes" id="UP000290759"/>
    </source>
</evidence>
<dbReference type="GO" id="GO:0042910">
    <property type="term" value="F:xenobiotic transmembrane transporter activity"/>
    <property type="evidence" value="ECO:0007669"/>
    <property type="project" value="TreeGrafter"/>
</dbReference>
<evidence type="ECO:0000256" key="4">
    <source>
        <dbReference type="ARBA" id="ARBA00022519"/>
    </source>
</evidence>
<feature type="region of interest" description="Disordered" evidence="8">
    <location>
        <begin position="1043"/>
        <end position="1063"/>
    </location>
</feature>
<evidence type="ECO:0000256" key="5">
    <source>
        <dbReference type="ARBA" id="ARBA00022692"/>
    </source>
</evidence>
<evidence type="ECO:0000313" key="10">
    <source>
        <dbReference type="EMBL" id="RYC32996.1"/>
    </source>
</evidence>
<dbReference type="OrthoDB" id="8308837at2"/>
<dbReference type="NCBIfam" id="NF033617">
    <property type="entry name" value="RND_permease_2"/>
    <property type="match status" value="1"/>
</dbReference>
<dbReference type="SUPFAM" id="SSF82693">
    <property type="entry name" value="Multidrug efflux transporter AcrB pore domain, PN1, PN2, PC1 and PC2 subdomains"/>
    <property type="match status" value="3"/>
</dbReference>
<keyword evidence="3" id="KW-1003">Cell membrane</keyword>
<keyword evidence="11" id="KW-1185">Reference proteome</keyword>
<dbReference type="RefSeq" id="WP_129224493.1">
    <property type="nucleotide sequence ID" value="NZ_QYBB01000004.1"/>
</dbReference>
<accession>A0A4Q2UD46</accession>
<evidence type="ECO:0000256" key="8">
    <source>
        <dbReference type="SAM" id="MobiDB-lite"/>
    </source>
</evidence>
<feature type="transmembrane region" description="Helical" evidence="9">
    <location>
        <begin position="999"/>
        <end position="1025"/>
    </location>
</feature>
<evidence type="ECO:0000256" key="9">
    <source>
        <dbReference type="SAM" id="Phobius"/>
    </source>
</evidence>
<comment type="caution">
    <text evidence="10">The sequence shown here is derived from an EMBL/GenBank/DDBJ whole genome shotgun (WGS) entry which is preliminary data.</text>
</comment>
<keyword evidence="6 9" id="KW-1133">Transmembrane helix</keyword>
<feature type="transmembrane region" description="Helical" evidence="9">
    <location>
        <begin position="869"/>
        <end position="888"/>
    </location>
</feature>
<feature type="transmembrane region" description="Helical" evidence="9">
    <location>
        <begin position="373"/>
        <end position="394"/>
    </location>
</feature>
<keyword evidence="2" id="KW-0813">Transport</keyword>
<evidence type="ECO:0000256" key="7">
    <source>
        <dbReference type="ARBA" id="ARBA00023136"/>
    </source>
</evidence>
<comment type="subcellular location">
    <subcellularLocation>
        <location evidence="1">Cell inner membrane</location>
        <topology evidence="1">Multi-pass membrane protein</topology>
    </subcellularLocation>
</comment>
<reference evidence="10 11" key="2">
    <citation type="submission" date="2019-02" db="EMBL/GenBank/DDBJ databases">
        <title>'Lichenibacterium ramalinii' gen. nov. sp. nov., 'Lichenibacterium minor' gen. nov. sp. nov.</title>
        <authorList>
            <person name="Pankratov T."/>
        </authorList>
    </citation>
    <scope>NUCLEOTIDE SEQUENCE [LARGE SCALE GENOMIC DNA]</scope>
    <source>
        <strain evidence="10 11">RmlP026</strain>
    </source>
</reference>
<feature type="transmembrane region" description="Helical" evidence="9">
    <location>
        <begin position="25"/>
        <end position="45"/>
    </location>
</feature>
<dbReference type="InterPro" id="IPR001036">
    <property type="entry name" value="Acrflvin-R"/>
</dbReference>
<keyword evidence="7 9" id="KW-0472">Membrane</keyword>
<evidence type="ECO:0000256" key="6">
    <source>
        <dbReference type="ARBA" id="ARBA00022989"/>
    </source>
</evidence>
<dbReference type="Gene3D" id="3.30.2090.10">
    <property type="entry name" value="Multidrug efflux transporter AcrB TolC docking domain, DN and DC subdomains"/>
    <property type="match status" value="2"/>
</dbReference>
<feature type="transmembrane region" description="Helical" evidence="9">
    <location>
        <begin position="476"/>
        <end position="495"/>
    </location>
</feature>
<feature type="transmembrane region" description="Helical" evidence="9">
    <location>
        <begin position="541"/>
        <end position="561"/>
    </location>
</feature>
<evidence type="ECO:0000256" key="3">
    <source>
        <dbReference type="ARBA" id="ARBA00022475"/>
    </source>
</evidence>
<gene>
    <name evidence="10" type="ORF">D3273_05965</name>
</gene>
<feature type="transmembrane region" description="Helical" evidence="9">
    <location>
        <begin position="347"/>
        <end position="366"/>
    </location>
</feature>
<dbReference type="InterPro" id="IPR027463">
    <property type="entry name" value="AcrB_DN_DC_subdom"/>
</dbReference>
<dbReference type="PANTHER" id="PTHR32063">
    <property type="match status" value="1"/>
</dbReference>
<protein>
    <submittedName>
        <fullName evidence="10">Multidrug efflux RND transporter permease subunit</fullName>
    </submittedName>
</protein>
<organism evidence="10 11">
    <name type="scientific">Lichenibacterium minor</name>
    <dbReference type="NCBI Taxonomy" id="2316528"/>
    <lineage>
        <taxon>Bacteria</taxon>
        <taxon>Pseudomonadati</taxon>
        <taxon>Pseudomonadota</taxon>
        <taxon>Alphaproteobacteria</taxon>
        <taxon>Hyphomicrobiales</taxon>
        <taxon>Lichenihabitantaceae</taxon>
        <taxon>Lichenibacterium</taxon>
    </lineage>
</organism>
<dbReference type="Gene3D" id="3.30.70.1430">
    <property type="entry name" value="Multidrug efflux transporter AcrB pore domain"/>
    <property type="match status" value="2"/>
</dbReference>
<dbReference type="Gene3D" id="1.20.1640.10">
    <property type="entry name" value="Multidrug efflux transporter AcrB transmembrane domain"/>
    <property type="match status" value="2"/>
</dbReference>
<reference evidence="10 11" key="1">
    <citation type="submission" date="2018-12" db="EMBL/GenBank/DDBJ databases">
        <authorList>
            <person name="Grouzdev D.S."/>
            <person name="Krutkina M.S."/>
        </authorList>
    </citation>
    <scope>NUCLEOTIDE SEQUENCE [LARGE SCALE GENOMIC DNA]</scope>
    <source>
        <strain evidence="10 11">RmlP026</strain>
    </source>
</reference>
<dbReference type="Gene3D" id="3.30.70.1440">
    <property type="entry name" value="Multidrug efflux transporter AcrB pore domain"/>
    <property type="match status" value="1"/>
</dbReference>
<name>A0A4Q2UD46_9HYPH</name>